<dbReference type="AlphaFoldDB" id="J9A7U2"/>
<proteinExistence type="predicted"/>
<reference evidence="2" key="1">
    <citation type="submission" date="2012-08" db="EMBL/GenBank/DDBJ databases">
        <title>The Genome Sequence of Wuchereria bancrofti.</title>
        <authorList>
            <person name="Nutman T.B."/>
            <person name="Fink D.L."/>
            <person name="Russ C."/>
            <person name="Young S."/>
            <person name="Zeng Q."/>
            <person name="Koehrsen M."/>
            <person name="Alvarado L."/>
            <person name="Berlin A."/>
            <person name="Chapman S.B."/>
            <person name="Chen Z."/>
            <person name="Freedman E."/>
            <person name="Gellesch M."/>
            <person name="Goldberg J."/>
            <person name="Griggs A."/>
            <person name="Gujja S."/>
            <person name="Heilman E.R."/>
            <person name="Heiman D."/>
            <person name="Hepburn T."/>
            <person name="Howarth C."/>
            <person name="Jen D."/>
            <person name="Larson L."/>
            <person name="Lewis B."/>
            <person name="Mehta T."/>
            <person name="Park D."/>
            <person name="Pearson M."/>
            <person name="Roberts A."/>
            <person name="Saif S."/>
            <person name="Shea T."/>
            <person name="Shenoy N."/>
            <person name="Sisk P."/>
            <person name="Stolte C."/>
            <person name="Sykes S."/>
            <person name="Walk T."/>
            <person name="White J."/>
            <person name="Yandava C."/>
            <person name="Haas B."/>
            <person name="Henn M.R."/>
            <person name="Nusbaum C."/>
            <person name="Birren B."/>
        </authorList>
    </citation>
    <scope>NUCLEOTIDE SEQUENCE [LARGE SCALE GENOMIC DNA]</scope>
    <source>
        <strain evidence="2">NA</strain>
    </source>
</reference>
<dbReference type="EMBL" id="ADBV01024162">
    <property type="protein sequence ID" value="EJW70000.1"/>
    <property type="molecule type" value="Genomic_DNA"/>
</dbReference>
<feature type="non-terminal residue" evidence="1">
    <location>
        <position position="87"/>
    </location>
</feature>
<name>J9A7U2_WUCBA</name>
<accession>J9A7U2</accession>
<dbReference type="Proteomes" id="UP000004810">
    <property type="component" value="Unassembled WGS sequence"/>
</dbReference>
<comment type="caution">
    <text evidence="1">The sequence shown here is derived from an EMBL/GenBank/DDBJ whole genome shotgun (WGS) entry which is preliminary data.</text>
</comment>
<evidence type="ECO:0000313" key="2">
    <source>
        <dbReference type="Proteomes" id="UP000004810"/>
    </source>
</evidence>
<sequence length="87" mass="10063">MEYFGPRIAQRSANANITEIIEKTTKTIFKYRKLRSVINPITSFLLENQTSSKEYEEYTMDLSADKIVVLDLDEERPNNAENSLSTQ</sequence>
<gene>
    <name evidence="1" type="ORF">WUBG_19095</name>
</gene>
<organism evidence="1 2">
    <name type="scientific">Wuchereria bancrofti</name>
    <dbReference type="NCBI Taxonomy" id="6293"/>
    <lineage>
        <taxon>Eukaryota</taxon>
        <taxon>Metazoa</taxon>
        <taxon>Ecdysozoa</taxon>
        <taxon>Nematoda</taxon>
        <taxon>Chromadorea</taxon>
        <taxon>Rhabditida</taxon>
        <taxon>Spirurina</taxon>
        <taxon>Spiruromorpha</taxon>
        <taxon>Filarioidea</taxon>
        <taxon>Onchocercidae</taxon>
        <taxon>Wuchereria</taxon>
    </lineage>
</organism>
<protein>
    <submittedName>
        <fullName evidence="1">Uncharacterized protein</fullName>
    </submittedName>
</protein>
<evidence type="ECO:0000313" key="1">
    <source>
        <dbReference type="EMBL" id="EJW70000.1"/>
    </source>
</evidence>